<reference evidence="2 3" key="1">
    <citation type="submission" date="2018-11" db="EMBL/GenBank/DDBJ databases">
        <title>Genome assembly of Steccherinum ochraceum LE-BIN_3174, the white-rot fungus of the Steccherinaceae family (The Residual Polyporoid clade, Polyporales, Basidiomycota).</title>
        <authorList>
            <person name="Fedorova T.V."/>
            <person name="Glazunova O.A."/>
            <person name="Landesman E.O."/>
            <person name="Moiseenko K.V."/>
            <person name="Psurtseva N.V."/>
            <person name="Savinova O.S."/>
            <person name="Shakhova N.V."/>
            <person name="Tyazhelova T.V."/>
            <person name="Vasina D.V."/>
        </authorList>
    </citation>
    <scope>NUCLEOTIDE SEQUENCE [LARGE SCALE GENOMIC DNA]</scope>
    <source>
        <strain evidence="2 3">LE-BIN_3174</strain>
    </source>
</reference>
<evidence type="ECO:0000313" key="2">
    <source>
        <dbReference type="EMBL" id="TCD60725.1"/>
    </source>
</evidence>
<protein>
    <submittedName>
        <fullName evidence="2">Uncharacterized protein</fullName>
    </submittedName>
</protein>
<organism evidence="2 3">
    <name type="scientific">Steccherinum ochraceum</name>
    <dbReference type="NCBI Taxonomy" id="92696"/>
    <lineage>
        <taxon>Eukaryota</taxon>
        <taxon>Fungi</taxon>
        <taxon>Dikarya</taxon>
        <taxon>Basidiomycota</taxon>
        <taxon>Agaricomycotina</taxon>
        <taxon>Agaricomycetes</taxon>
        <taxon>Polyporales</taxon>
        <taxon>Steccherinaceae</taxon>
        <taxon>Steccherinum</taxon>
    </lineage>
</organism>
<comment type="caution">
    <text evidence="2">The sequence shown here is derived from an EMBL/GenBank/DDBJ whole genome shotgun (WGS) entry which is preliminary data.</text>
</comment>
<accession>A0A4R0R6V5</accession>
<keyword evidence="1" id="KW-0472">Membrane</keyword>
<dbReference type="STRING" id="92696.A0A4R0R6V5"/>
<name>A0A4R0R6V5_9APHY</name>
<evidence type="ECO:0000256" key="1">
    <source>
        <dbReference type="SAM" id="Phobius"/>
    </source>
</evidence>
<feature type="transmembrane region" description="Helical" evidence="1">
    <location>
        <begin position="202"/>
        <end position="222"/>
    </location>
</feature>
<evidence type="ECO:0000313" key="3">
    <source>
        <dbReference type="Proteomes" id="UP000292702"/>
    </source>
</evidence>
<feature type="transmembrane region" description="Helical" evidence="1">
    <location>
        <begin position="131"/>
        <end position="152"/>
    </location>
</feature>
<dbReference type="Proteomes" id="UP000292702">
    <property type="component" value="Unassembled WGS sequence"/>
</dbReference>
<keyword evidence="1" id="KW-1133">Transmembrane helix</keyword>
<proteinExistence type="predicted"/>
<dbReference type="OrthoDB" id="3354175at2759"/>
<sequence length="314" mass="34114">MSSLEIDTVTLSTIYPPNAINTTKSLEHHVLLATAEFAVNIMRLINGFLRVGPSYPTGVEGFFSDVTEKTFIVKGALYNVQTLILDAAVIYRWTALLDKFSPSTCTVGLNRAFITASVNTDDVFAEQTGRWITATYAMTLTTNLIATTLLAYRIWRVNRRTSEFVASKCLTPILLVVIESGAIYSMTIVAALVAFALNSVGVYVILDLISPIISIVFNMIIVRIGLASDRGLSAVGFSNNSVPSGGVHQEGGTGSFKTVTVNVELSQFQYYDGDESSLAGSRAAAVEEEQKKAKENVVVGVLRTEEFAISQERR</sequence>
<dbReference type="EMBL" id="RWJN01000554">
    <property type="protein sequence ID" value="TCD60725.1"/>
    <property type="molecule type" value="Genomic_DNA"/>
</dbReference>
<keyword evidence="1" id="KW-0812">Transmembrane</keyword>
<dbReference type="AlphaFoldDB" id="A0A4R0R6V5"/>
<feature type="transmembrane region" description="Helical" evidence="1">
    <location>
        <begin position="173"/>
        <end position="196"/>
    </location>
</feature>
<keyword evidence="3" id="KW-1185">Reference proteome</keyword>
<gene>
    <name evidence="2" type="ORF">EIP91_009631</name>
</gene>